<feature type="domain" description="PCI" evidence="2">
    <location>
        <begin position="290"/>
        <end position="385"/>
    </location>
</feature>
<dbReference type="Proteomes" id="UP000001876">
    <property type="component" value="Unassembled WGS sequence"/>
</dbReference>
<dbReference type="STRING" id="564608.C1MZ73"/>
<evidence type="ECO:0000313" key="4">
    <source>
        <dbReference type="Proteomes" id="UP000001876"/>
    </source>
</evidence>
<dbReference type="InterPro" id="IPR040750">
    <property type="entry name" value="eIF3m_C_helix"/>
</dbReference>
<dbReference type="PANTHER" id="PTHR15350">
    <property type="entry name" value="COP9 SIGNALOSOME COMPLEX SUBUNIT 7/DENDRITIC CELL PROTEIN GA17"/>
    <property type="match status" value="1"/>
</dbReference>
<dbReference type="GO" id="GO:0002183">
    <property type="term" value="P:cytoplasmic translational initiation"/>
    <property type="evidence" value="ECO:0007669"/>
    <property type="project" value="TreeGrafter"/>
</dbReference>
<sequence length="410" mass="42798">MTASTCVLVETGDEDPLVSVATLVDGLVGDASGKIAKECAALLEAGKFVDAVGKIMAHGAKLFADASEKDLEASVLIVGGLAQRLPAADAAACVDALVQAALASTERGPARANALFSLYNMTTDLTARLAILNKILAYVRSAKLGTLVAPLARHVEDNYASWNLDPAATRAMLQSIFSMLAETSVTTDVNDAASARVLDLQLKYLATYKPGEKLDATAEDVAKATVVSFVRSNDMLFKCDLLGYPAIKALKDTKSANVLGLLETMLTGDGMGAFAAFAKSNGDVFKTLSVDEAECAGKMKVLALCALAESATAASSSGEVTYAQVAAALQCADGEVEGWIVRAIGARLIEAKMDQLRGVAVVTRVTHRVFGKEQWANLRARLDVWRENLAGAAGEVSKALDAGAEALVAH</sequence>
<accession>C1MZ73</accession>
<organism evidence="4">
    <name type="scientific">Micromonas pusilla (strain CCMP1545)</name>
    <name type="common">Picoplanktonic green alga</name>
    <dbReference type="NCBI Taxonomy" id="564608"/>
    <lineage>
        <taxon>Eukaryota</taxon>
        <taxon>Viridiplantae</taxon>
        <taxon>Chlorophyta</taxon>
        <taxon>Mamiellophyceae</taxon>
        <taxon>Mamiellales</taxon>
        <taxon>Mamiellaceae</taxon>
        <taxon>Micromonas</taxon>
    </lineage>
</organism>
<dbReference type="InterPro" id="IPR000717">
    <property type="entry name" value="PCI_dom"/>
</dbReference>
<proteinExistence type="inferred from homology"/>
<dbReference type="PANTHER" id="PTHR15350:SF2">
    <property type="entry name" value="EUKARYOTIC TRANSLATION INITIATION FACTOR 3 SUBUNIT M"/>
    <property type="match status" value="1"/>
</dbReference>
<evidence type="ECO:0000259" key="2">
    <source>
        <dbReference type="SMART" id="SM00088"/>
    </source>
</evidence>
<dbReference type="KEGG" id="mpp:MICPUCDRAFT_60628"/>
<dbReference type="RefSeq" id="XP_003061164.1">
    <property type="nucleotide sequence ID" value="XM_003061118.1"/>
</dbReference>
<comment type="similarity">
    <text evidence="1">Belongs to the CSN7/EIF3M family. CSN7 subfamily.</text>
</comment>
<dbReference type="GeneID" id="9686348"/>
<evidence type="ECO:0000256" key="1">
    <source>
        <dbReference type="ARBA" id="ARBA00008482"/>
    </source>
</evidence>
<dbReference type="EMBL" id="GG663743">
    <property type="protein sequence ID" value="EEH54814.1"/>
    <property type="molecule type" value="Genomic_DNA"/>
</dbReference>
<name>C1MZ73_MICPC</name>
<dbReference type="SMART" id="SM00088">
    <property type="entry name" value="PINT"/>
    <property type="match status" value="1"/>
</dbReference>
<dbReference type="OrthoDB" id="10267031at2759"/>
<dbReference type="OMA" id="VCLKALW"/>
<dbReference type="Pfam" id="PF01399">
    <property type="entry name" value="PCI"/>
    <property type="match status" value="1"/>
</dbReference>
<dbReference type="Pfam" id="PF18005">
    <property type="entry name" value="eIF3m_C_helix"/>
    <property type="match status" value="1"/>
</dbReference>
<evidence type="ECO:0000313" key="3">
    <source>
        <dbReference type="EMBL" id="EEH54814.1"/>
    </source>
</evidence>
<dbReference type="eggNOG" id="KOG2753">
    <property type="taxonomic scope" value="Eukaryota"/>
</dbReference>
<reference evidence="3 4" key="1">
    <citation type="journal article" date="2009" name="Science">
        <title>Green evolution and dynamic adaptations revealed by genomes of the marine picoeukaryotes Micromonas.</title>
        <authorList>
            <person name="Worden A.Z."/>
            <person name="Lee J.H."/>
            <person name="Mock T."/>
            <person name="Rouze P."/>
            <person name="Simmons M.P."/>
            <person name="Aerts A.L."/>
            <person name="Allen A.E."/>
            <person name="Cuvelier M.L."/>
            <person name="Derelle E."/>
            <person name="Everett M.V."/>
            <person name="Foulon E."/>
            <person name="Grimwood J."/>
            <person name="Gundlach H."/>
            <person name="Henrissat B."/>
            <person name="Napoli C."/>
            <person name="McDonald S.M."/>
            <person name="Parker M.S."/>
            <person name="Rombauts S."/>
            <person name="Salamov A."/>
            <person name="Von Dassow P."/>
            <person name="Badger J.H."/>
            <person name="Coutinho P.M."/>
            <person name="Demir E."/>
            <person name="Dubchak I."/>
            <person name="Gentemann C."/>
            <person name="Eikrem W."/>
            <person name="Gready J.E."/>
            <person name="John U."/>
            <person name="Lanier W."/>
            <person name="Lindquist E.A."/>
            <person name="Lucas S."/>
            <person name="Mayer K.F."/>
            <person name="Moreau H."/>
            <person name="Not F."/>
            <person name="Otillar R."/>
            <person name="Panaud O."/>
            <person name="Pangilinan J."/>
            <person name="Paulsen I."/>
            <person name="Piegu B."/>
            <person name="Poliakov A."/>
            <person name="Robbens S."/>
            <person name="Schmutz J."/>
            <person name="Toulza E."/>
            <person name="Wyss T."/>
            <person name="Zelensky A."/>
            <person name="Zhou K."/>
            <person name="Armbrust E.V."/>
            <person name="Bhattacharya D."/>
            <person name="Goodenough U.W."/>
            <person name="Van de Peer Y."/>
            <person name="Grigoriev I.V."/>
        </authorList>
    </citation>
    <scope>NUCLEOTIDE SEQUENCE [LARGE SCALE GENOMIC DNA]</scope>
    <source>
        <strain evidence="3 4">CCMP1545</strain>
    </source>
</reference>
<protein>
    <submittedName>
        <fullName evidence="3">Predicted protein</fullName>
    </submittedName>
</protein>
<dbReference type="GO" id="GO:0005852">
    <property type="term" value="C:eukaryotic translation initiation factor 3 complex"/>
    <property type="evidence" value="ECO:0007669"/>
    <property type="project" value="TreeGrafter"/>
</dbReference>
<keyword evidence="4" id="KW-1185">Reference proteome</keyword>
<gene>
    <name evidence="3" type="ORF">MICPUCDRAFT_60628</name>
</gene>
<dbReference type="InterPro" id="IPR045237">
    <property type="entry name" value="COPS7/eIF3m"/>
</dbReference>
<dbReference type="AlphaFoldDB" id="C1MZ73"/>